<reference evidence="2" key="1">
    <citation type="submission" date="2023-11" db="EMBL/GenBank/DDBJ databases">
        <authorList>
            <person name="Alioto T."/>
            <person name="Alioto T."/>
            <person name="Gomez Garrido J."/>
        </authorList>
    </citation>
    <scope>NUCLEOTIDE SEQUENCE</scope>
</reference>
<feature type="chain" id="PRO_5042491875" evidence="1">
    <location>
        <begin position="19"/>
        <end position="164"/>
    </location>
</feature>
<evidence type="ECO:0000313" key="3">
    <source>
        <dbReference type="Proteomes" id="UP001296104"/>
    </source>
</evidence>
<gene>
    <name evidence="2" type="ORF">LECACI_7A006626</name>
</gene>
<protein>
    <submittedName>
        <fullName evidence="2">Uncharacterized protein</fullName>
    </submittedName>
</protein>
<accession>A0AAI8Z2W9</accession>
<sequence>MLAYILLALLALFDRTLAGPTTFRKYKAGCTALIEEQPWHITNLITFQTHAGVRNRSSYISFDFKDVNKGLELTTSCNRTLPVGSNATLSDARYHHCVNQSVNFVFENGVVSLERYFEDPCIGDYPYNSAIAYGHATPLFNSTKVSAGVFSTQIEMEVPVSSMS</sequence>
<keyword evidence="1" id="KW-0732">Signal</keyword>
<dbReference type="EMBL" id="CAVMBE010000049">
    <property type="protein sequence ID" value="CAK4031468.1"/>
    <property type="molecule type" value="Genomic_DNA"/>
</dbReference>
<evidence type="ECO:0000256" key="1">
    <source>
        <dbReference type="SAM" id="SignalP"/>
    </source>
</evidence>
<feature type="signal peptide" evidence="1">
    <location>
        <begin position="1"/>
        <end position="18"/>
    </location>
</feature>
<dbReference type="AlphaFoldDB" id="A0AAI8Z2W9"/>
<keyword evidence="3" id="KW-1185">Reference proteome</keyword>
<organism evidence="2 3">
    <name type="scientific">Lecanosticta acicola</name>
    <dbReference type="NCBI Taxonomy" id="111012"/>
    <lineage>
        <taxon>Eukaryota</taxon>
        <taxon>Fungi</taxon>
        <taxon>Dikarya</taxon>
        <taxon>Ascomycota</taxon>
        <taxon>Pezizomycotina</taxon>
        <taxon>Dothideomycetes</taxon>
        <taxon>Dothideomycetidae</taxon>
        <taxon>Mycosphaerellales</taxon>
        <taxon>Mycosphaerellaceae</taxon>
        <taxon>Lecanosticta</taxon>
    </lineage>
</organism>
<evidence type="ECO:0000313" key="2">
    <source>
        <dbReference type="EMBL" id="CAK4031468.1"/>
    </source>
</evidence>
<name>A0AAI8Z2W9_9PEZI</name>
<proteinExistence type="predicted"/>
<dbReference type="Proteomes" id="UP001296104">
    <property type="component" value="Unassembled WGS sequence"/>
</dbReference>
<comment type="caution">
    <text evidence="2">The sequence shown here is derived from an EMBL/GenBank/DDBJ whole genome shotgun (WGS) entry which is preliminary data.</text>
</comment>